<proteinExistence type="predicted"/>
<keyword evidence="3" id="KW-1185">Reference proteome</keyword>
<name>A0ABQ9HLM2_9NEOP</name>
<feature type="region of interest" description="Disordered" evidence="1">
    <location>
        <begin position="647"/>
        <end position="667"/>
    </location>
</feature>
<protein>
    <submittedName>
        <fullName evidence="2">Uncharacterized protein</fullName>
    </submittedName>
</protein>
<comment type="caution">
    <text evidence="2">The sequence shown here is derived from an EMBL/GenBank/DDBJ whole genome shotgun (WGS) entry which is preliminary data.</text>
</comment>
<evidence type="ECO:0000256" key="1">
    <source>
        <dbReference type="SAM" id="MobiDB-lite"/>
    </source>
</evidence>
<accession>A0ABQ9HLM2</accession>
<evidence type="ECO:0000313" key="3">
    <source>
        <dbReference type="Proteomes" id="UP001159363"/>
    </source>
</evidence>
<organism evidence="2 3">
    <name type="scientific">Dryococelus australis</name>
    <dbReference type="NCBI Taxonomy" id="614101"/>
    <lineage>
        <taxon>Eukaryota</taxon>
        <taxon>Metazoa</taxon>
        <taxon>Ecdysozoa</taxon>
        <taxon>Arthropoda</taxon>
        <taxon>Hexapoda</taxon>
        <taxon>Insecta</taxon>
        <taxon>Pterygota</taxon>
        <taxon>Neoptera</taxon>
        <taxon>Polyneoptera</taxon>
        <taxon>Phasmatodea</taxon>
        <taxon>Verophasmatodea</taxon>
        <taxon>Anareolatae</taxon>
        <taxon>Phasmatidae</taxon>
        <taxon>Eurycanthinae</taxon>
        <taxon>Dryococelus</taxon>
    </lineage>
</organism>
<sequence length="802" mass="90887">MAIRLLDVVLGGPPEMLWDGHGVKIMVQGQGPQIHYGGQVTSQHGGRSAIGACPRRLLREFLTGHEAFRIVRISFDESNTIVRERGDLQDYNEHVYCWKAYRYNVEYVHGPMNNEHVYCWKAYPYEYENYSGRLVLEIKIRIVKRFKPRDQRLDLVANTGPSTSQDANVKHEKATVSSSCSEQIAVPKREHLNTIHETKPASRSTHYDTPKNWTHDRKAWIPLSKLNEYILISCSSTFLVDMEDERRRQPAPAIPAQAKVPAQNICSTNQPQTKNLLIPQTRSQVDQSSDILNKPLLDLNSRRPLHFIRGPVGLVNVKSKSIPVRYHAPVIYNQGPVDIVDVKSKSIPARYHAPFIYNRGPVDIVDVKSKSVPARYHAPVIYNRGPVDIVNVKSKTIPARYHAPVIYNRGPVDIVDVKSKTIPARYHAPVIYNRGPVDIVNVKSKTIPARYHAPVIYNRGPVDIVDVKSKFVPARYHAPFIYNRGPVDIVDVKSKSVPARYHAPVIYNRGPVDIVDVKSKTIPARYHAPFIYNRGPVDIVDVKSKSIPARYHAPVIYNRGPVDIVDVKSKFVPARYHAPFIYNRGPVDIVDVKSKSVPARYHAPVIYNRGPVDIVDVKSKSIPARYHAPFIYNRGPVDIVDVKSKSVPAQHGKTSKSQYGRHRGNPTMSSSAELARLLLRRDLWAQNFCLKHIWRYASRQVFNFACVFKHTASFALEGQLAPSYCECIVEWYMQTEARHTKWLMRYDGNTARLARRSDDALGVRASVARIASSLLDLVRGFPTGVHPTLKMNHRETIGFNEA</sequence>
<reference evidence="2 3" key="1">
    <citation type="submission" date="2023-02" db="EMBL/GenBank/DDBJ databases">
        <title>LHISI_Scaffold_Assembly.</title>
        <authorList>
            <person name="Stuart O.P."/>
            <person name="Cleave R."/>
            <person name="Magrath M.J.L."/>
            <person name="Mikheyev A.S."/>
        </authorList>
    </citation>
    <scope>NUCLEOTIDE SEQUENCE [LARGE SCALE GENOMIC DNA]</scope>
    <source>
        <strain evidence="2">Daus_M_001</strain>
        <tissue evidence="2">Leg muscle</tissue>
    </source>
</reference>
<dbReference type="Proteomes" id="UP001159363">
    <property type="component" value="Chromosome X"/>
</dbReference>
<feature type="non-terminal residue" evidence="2">
    <location>
        <position position="802"/>
    </location>
</feature>
<evidence type="ECO:0000313" key="2">
    <source>
        <dbReference type="EMBL" id="KAJ8885253.1"/>
    </source>
</evidence>
<dbReference type="EMBL" id="JARBHB010000004">
    <property type="protein sequence ID" value="KAJ8885253.1"/>
    <property type="molecule type" value="Genomic_DNA"/>
</dbReference>
<gene>
    <name evidence="2" type="ORF">PR048_011450</name>
</gene>